<feature type="transmembrane region" description="Helical" evidence="7">
    <location>
        <begin position="166"/>
        <end position="189"/>
    </location>
</feature>
<dbReference type="PIRSF" id="PIRSF035875">
    <property type="entry name" value="RNase_BN"/>
    <property type="match status" value="1"/>
</dbReference>
<feature type="transmembrane region" description="Helical" evidence="7">
    <location>
        <begin position="60"/>
        <end position="84"/>
    </location>
</feature>
<dbReference type="PANTHER" id="PTHR30213:SF0">
    <property type="entry name" value="UPF0761 MEMBRANE PROTEIN YIHY"/>
    <property type="match status" value="1"/>
</dbReference>
<protein>
    <submittedName>
        <fullName evidence="8">YihY/virulence factor BrkB family protein</fullName>
    </submittedName>
</protein>
<keyword evidence="5 7" id="KW-0472">Membrane</keyword>
<dbReference type="Proteomes" id="UP000274907">
    <property type="component" value="Unassembled WGS sequence"/>
</dbReference>
<evidence type="ECO:0000256" key="4">
    <source>
        <dbReference type="ARBA" id="ARBA00022989"/>
    </source>
</evidence>
<comment type="caution">
    <text evidence="8">The sequence shown here is derived from an EMBL/GenBank/DDBJ whole genome shotgun (WGS) entry which is preliminary data.</text>
</comment>
<evidence type="ECO:0000256" key="3">
    <source>
        <dbReference type="ARBA" id="ARBA00022692"/>
    </source>
</evidence>
<proteinExistence type="predicted"/>
<keyword evidence="9" id="KW-1185">Reference proteome</keyword>
<keyword evidence="4 7" id="KW-1133">Transmembrane helix</keyword>
<evidence type="ECO:0000313" key="9">
    <source>
        <dbReference type="Proteomes" id="UP000274907"/>
    </source>
</evidence>
<dbReference type="AlphaFoldDB" id="A0A3S0AWH8"/>
<evidence type="ECO:0000256" key="6">
    <source>
        <dbReference type="SAM" id="MobiDB-lite"/>
    </source>
</evidence>
<feature type="compositionally biased region" description="Low complexity" evidence="6">
    <location>
        <begin position="1"/>
        <end position="18"/>
    </location>
</feature>
<evidence type="ECO:0000256" key="1">
    <source>
        <dbReference type="ARBA" id="ARBA00004651"/>
    </source>
</evidence>
<feature type="transmembrane region" description="Helical" evidence="7">
    <location>
        <begin position="256"/>
        <end position="278"/>
    </location>
</feature>
<dbReference type="Pfam" id="PF03631">
    <property type="entry name" value="Virul_fac_BrkB"/>
    <property type="match status" value="1"/>
</dbReference>
<feature type="transmembrane region" description="Helical" evidence="7">
    <location>
        <begin position="224"/>
        <end position="244"/>
    </location>
</feature>
<gene>
    <name evidence="8" type="ORF">EAH68_05950</name>
</gene>
<feature type="transmembrane region" description="Helical" evidence="7">
    <location>
        <begin position="284"/>
        <end position="309"/>
    </location>
</feature>
<organism evidence="8 9">
    <name type="scientific">Corynebacterium hylobatis</name>
    <dbReference type="NCBI Taxonomy" id="1859290"/>
    <lineage>
        <taxon>Bacteria</taxon>
        <taxon>Bacillati</taxon>
        <taxon>Actinomycetota</taxon>
        <taxon>Actinomycetes</taxon>
        <taxon>Mycobacteriales</taxon>
        <taxon>Corynebacteriaceae</taxon>
        <taxon>Corynebacterium</taxon>
    </lineage>
</organism>
<sequence>MTARSPRTSATASSSTRPPSRDAVEEPRLLRLDARGARYVLRRVVREFFLLGVIDMAAKLTFFTLLAVAPTILAIYSIATIVLANNAALVSELTADFITTYIPEEYRAAVTDLVNTVIGSSTGGIVGLIVGTVVALWSASAYVRAFSRCANTVYEQTEGRPMIAKLATMLGTTLFMVVGMVLILASVMLNETVVNATLGLIAEPLGLSRVLDYLLGVFLPVWRWLKWPIIFALSALLLAVLYYVTPNVRQARFRWLSIGACSALIGIALVSVGFWIYLNYFPALGSYGAIGSVLALMFALWGANIFLILGVKIDAEIERVHQLKAGVRAERQLQLPPRSIRRTRQREAAREKMAERGRDLRLDYLED</sequence>
<dbReference type="PANTHER" id="PTHR30213">
    <property type="entry name" value="INNER MEMBRANE PROTEIN YHJD"/>
    <property type="match status" value="1"/>
</dbReference>
<evidence type="ECO:0000313" key="8">
    <source>
        <dbReference type="EMBL" id="RSZ63780.1"/>
    </source>
</evidence>
<evidence type="ECO:0000256" key="7">
    <source>
        <dbReference type="SAM" id="Phobius"/>
    </source>
</evidence>
<keyword evidence="2" id="KW-1003">Cell membrane</keyword>
<comment type="subcellular location">
    <subcellularLocation>
        <location evidence="1">Cell membrane</location>
        <topology evidence="1">Multi-pass membrane protein</topology>
    </subcellularLocation>
</comment>
<keyword evidence="3 7" id="KW-0812">Transmembrane</keyword>
<dbReference type="EMBL" id="RXHJ01000006">
    <property type="protein sequence ID" value="RSZ63780.1"/>
    <property type="molecule type" value="Genomic_DNA"/>
</dbReference>
<name>A0A3S0AWH8_9CORY</name>
<feature type="region of interest" description="Disordered" evidence="6">
    <location>
        <begin position="1"/>
        <end position="24"/>
    </location>
</feature>
<accession>A0A3S0AWH8</accession>
<dbReference type="InterPro" id="IPR017039">
    <property type="entry name" value="Virul_fac_BrkB"/>
</dbReference>
<evidence type="ECO:0000256" key="2">
    <source>
        <dbReference type="ARBA" id="ARBA00022475"/>
    </source>
</evidence>
<dbReference type="GO" id="GO:0005886">
    <property type="term" value="C:plasma membrane"/>
    <property type="evidence" value="ECO:0007669"/>
    <property type="project" value="UniProtKB-SubCell"/>
</dbReference>
<reference evidence="8 9" key="1">
    <citation type="submission" date="2018-12" db="EMBL/GenBank/DDBJ databases">
        <title>YIM 101343 draft genome.</title>
        <authorList>
            <person name="Chen X."/>
        </authorList>
    </citation>
    <scope>NUCLEOTIDE SEQUENCE [LARGE SCALE GENOMIC DNA]</scope>
    <source>
        <strain evidence="8 9">YIM 101343</strain>
    </source>
</reference>
<dbReference type="OrthoDB" id="9781030at2"/>
<feature type="transmembrane region" description="Helical" evidence="7">
    <location>
        <begin position="125"/>
        <end position="145"/>
    </location>
</feature>
<evidence type="ECO:0000256" key="5">
    <source>
        <dbReference type="ARBA" id="ARBA00023136"/>
    </source>
</evidence>